<evidence type="ECO:0000313" key="2">
    <source>
        <dbReference type="Proteomes" id="UP000265520"/>
    </source>
</evidence>
<dbReference type="AlphaFoldDB" id="A0A392VXJ1"/>
<sequence length="45" mass="4859">MAGDHTNNDATGSEAATLQAAVTKICRLQAQMSIIEREKAAEREK</sequence>
<feature type="non-terminal residue" evidence="1">
    <location>
        <position position="45"/>
    </location>
</feature>
<dbReference type="Proteomes" id="UP000265520">
    <property type="component" value="Unassembled WGS sequence"/>
</dbReference>
<keyword evidence="2" id="KW-1185">Reference proteome</keyword>
<comment type="caution">
    <text evidence="1">The sequence shown here is derived from an EMBL/GenBank/DDBJ whole genome shotgun (WGS) entry which is preliminary data.</text>
</comment>
<organism evidence="1 2">
    <name type="scientific">Trifolium medium</name>
    <dbReference type="NCBI Taxonomy" id="97028"/>
    <lineage>
        <taxon>Eukaryota</taxon>
        <taxon>Viridiplantae</taxon>
        <taxon>Streptophyta</taxon>
        <taxon>Embryophyta</taxon>
        <taxon>Tracheophyta</taxon>
        <taxon>Spermatophyta</taxon>
        <taxon>Magnoliopsida</taxon>
        <taxon>eudicotyledons</taxon>
        <taxon>Gunneridae</taxon>
        <taxon>Pentapetalae</taxon>
        <taxon>rosids</taxon>
        <taxon>fabids</taxon>
        <taxon>Fabales</taxon>
        <taxon>Fabaceae</taxon>
        <taxon>Papilionoideae</taxon>
        <taxon>50 kb inversion clade</taxon>
        <taxon>NPAAA clade</taxon>
        <taxon>Hologalegina</taxon>
        <taxon>IRL clade</taxon>
        <taxon>Trifolieae</taxon>
        <taxon>Trifolium</taxon>
    </lineage>
</organism>
<accession>A0A392VXJ1</accession>
<protein>
    <submittedName>
        <fullName evidence="1">Uncharacterized protein</fullName>
    </submittedName>
</protein>
<proteinExistence type="predicted"/>
<evidence type="ECO:0000313" key="1">
    <source>
        <dbReference type="EMBL" id="MCI92687.1"/>
    </source>
</evidence>
<name>A0A392VXJ1_9FABA</name>
<reference evidence="1 2" key="1">
    <citation type="journal article" date="2018" name="Front. Plant Sci.">
        <title>Red Clover (Trifolium pratense) and Zigzag Clover (T. medium) - A Picture of Genomic Similarities and Differences.</title>
        <authorList>
            <person name="Dluhosova J."/>
            <person name="Istvanek J."/>
            <person name="Nedelnik J."/>
            <person name="Repkova J."/>
        </authorList>
    </citation>
    <scope>NUCLEOTIDE SEQUENCE [LARGE SCALE GENOMIC DNA]</scope>
    <source>
        <strain evidence="2">cv. 10/8</strain>
        <tissue evidence="1">Leaf</tissue>
    </source>
</reference>
<dbReference type="EMBL" id="LXQA011307632">
    <property type="protein sequence ID" value="MCI92687.1"/>
    <property type="molecule type" value="Genomic_DNA"/>
</dbReference>